<dbReference type="Pfam" id="PF12172">
    <property type="entry name" value="zf-ChsH2"/>
    <property type="match status" value="1"/>
</dbReference>
<keyword evidence="4" id="KW-1185">Reference proteome</keyword>
<dbReference type="Pfam" id="PF01796">
    <property type="entry name" value="OB_ChsH2_C"/>
    <property type="match status" value="1"/>
</dbReference>
<dbReference type="SUPFAM" id="SSF50249">
    <property type="entry name" value="Nucleic acid-binding proteins"/>
    <property type="match status" value="1"/>
</dbReference>
<dbReference type="InterPro" id="IPR036291">
    <property type="entry name" value="NAD(P)-bd_dom_sf"/>
</dbReference>
<dbReference type="EMBL" id="JAZHOG010000001">
    <property type="protein sequence ID" value="MEJ8566184.1"/>
    <property type="molecule type" value="Genomic_DNA"/>
</dbReference>
<name>A0AAW9RAN4_9GAMM</name>
<reference evidence="3 4" key="1">
    <citation type="submission" date="2024-02" db="EMBL/GenBank/DDBJ databases">
        <title>A novel Wenzhouxiangellaceae bacterium, isolated from coastal sediments.</title>
        <authorList>
            <person name="Du Z.-J."/>
            <person name="Ye Y.-Q."/>
            <person name="Zhang X.-Y."/>
        </authorList>
    </citation>
    <scope>NUCLEOTIDE SEQUENCE [LARGE SCALE GENOMIC DNA]</scope>
    <source>
        <strain evidence="3 4">CH-27</strain>
    </source>
</reference>
<protein>
    <submittedName>
        <fullName evidence="3">SDR family NAD(P)-dependent oxidoreductase</fullName>
    </submittedName>
</protein>
<dbReference type="AlphaFoldDB" id="A0AAW9RAN4"/>
<evidence type="ECO:0000313" key="4">
    <source>
        <dbReference type="Proteomes" id="UP001359886"/>
    </source>
</evidence>
<dbReference type="InterPro" id="IPR052513">
    <property type="entry name" value="Thioester_dehydratase-like"/>
</dbReference>
<dbReference type="InterPro" id="IPR022002">
    <property type="entry name" value="ChsH2_Znr"/>
</dbReference>
<evidence type="ECO:0000259" key="2">
    <source>
        <dbReference type="Pfam" id="PF12172"/>
    </source>
</evidence>
<evidence type="ECO:0000259" key="1">
    <source>
        <dbReference type="Pfam" id="PF01796"/>
    </source>
</evidence>
<dbReference type="InterPro" id="IPR002878">
    <property type="entry name" value="ChsH2_C"/>
</dbReference>
<gene>
    <name evidence="3" type="ORF">V3330_00995</name>
</gene>
<dbReference type="InterPro" id="IPR002347">
    <property type="entry name" value="SDR_fam"/>
</dbReference>
<dbReference type="RefSeq" id="WP_354693507.1">
    <property type="nucleotide sequence ID" value="NZ_JAZHOG010000001.1"/>
</dbReference>
<comment type="caution">
    <text evidence="3">The sequence shown here is derived from an EMBL/GenBank/DDBJ whole genome shotgun (WGS) entry which is preliminary data.</text>
</comment>
<dbReference type="Proteomes" id="UP001359886">
    <property type="component" value="Unassembled WGS sequence"/>
</dbReference>
<organism evidence="3 4">
    <name type="scientific">Elongatibacter sediminis</name>
    <dbReference type="NCBI Taxonomy" id="3119006"/>
    <lineage>
        <taxon>Bacteria</taxon>
        <taxon>Pseudomonadati</taxon>
        <taxon>Pseudomonadota</taxon>
        <taxon>Gammaproteobacteria</taxon>
        <taxon>Chromatiales</taxon>
        <taxon>Wenzhouxiangellaceae</taxon>
        <taxon>Elongatibacter</taxon>
    </lineage>
</organism>
<accession>A0AAW9RAN4</accession>
<sequence>MSARIGPPAARSREALSLSAAAAAGRFRLQQCADCGGYAYPARDACPACWSADLQWRDAPDAGTLVSDTVQRHSFNEWFGARSPWRMGTVSLDAGPVALTHVHESLEIGQRVRVIARTDASGQGVLIALPETGDSTMTDDPNLSHLVCDPAGRSILVTDIGTVAGRAVAAALLEAGAARVHGGYSQAEAPEIDGVDAIPLDPADGQSVAELARRIGDSVDQVVFSGGGAWPGTALGEGDAVDAEDEMAINYFGLLNLARAFVPRLQARAADGGEAGHAWVNLLSVHALCGGTGFGTSAASQAAALSLSQSLRAELVGTGVRVVDVLTGPLEADGASAPPPRVRPAQLGAAVVAALQQGLERVPVGPAAEDLLNRYEENPWVLEREALLS</sequence>
<evidence type="ECO:0000313" key="3">
    <source>
        <dbReference type="EMBL" id="MEJ8566184.1"/>
    </source>
</evidence>
<proteinExistence type="predicted"/>
<dbReference type="PANTHER" id="PTHR34075">
    <property type="entry name" value="BLR3430 PROTEIN"/>
    <property type="match status" value="1"/>
</dbReference>
<dbReference type="SUPFAM" id="SSF51735">
    <property type="entry name" value="NAD(P)-binding Rossmann-fold domains"/>
    <property type="match status" value="1"/>
</dbReference>
<feature type="domain" description="ChsH2 rubredoxin-like zinc ribbon" evidence="2">
    <location>
        <begin position="20"/>
        <end position="54"/>
    </location>
</feature>
<feature type="domain" description="ChsH2 C-terminal OB-fold" evidence="1">
    <location>
        <begin position="56"/>
        <end position="114"/>
    </location>
</feature>
<dbReference type="Gene3D" id="6.10.30.10">
    <property type="match status" value="1"/>
</dbReference>
<dbReference type="Pfam" id="PF00106">
    <property type="entry name" value="adh_short"/>
    <property type="match status" value="1"/>
</dbReference>
<dbReference type="PANTHER" id="PTHR34075:SF5">
    <property type="entry name" value="BLR3430 PROTEIN"/>
    <property type="match status" value="1"/>
</dbReference>
<dbReference type="Gene3D" id="3.40.50.720">
    <property type="entry name" value="NAD(P)-binding Rossmann-like Domain"/>
    <property type="match status" value="1"/>
</dbReference>
<dbReference type="InterPro" id="IPR012340">
    <property type="entry name" value="NA-bd_OB-fold"/>
</dbReference>